<gene>
    <name evidence="1" type="ORF">E2C01_014501</name>
</gene>
<dbReference type="AlphaFoldDB" id="A0A5B7DKA2"/>
<comment type="caution">
    <text evidence="1">The sequence shown here is derived from an EMBL/GenBank/DDBJ whole genome shotgun (WGS) entry which is preliminary data.</text>
</comment>
<keyword evidence="2" id="KW-1185">Reference proteome</keyword>
<reference evidence="1 2" key="1">
    <citation type="submission" date="2019-05" db="EMBL/GenBank/DDBJ databases">
        <title>Another draft genome of Portunus trituberculatus and its Hox gene families provides insights of decapod evolution.</title>
        <authorList>
            <person name="Jeong J.-H."/>
            <person name="Song I."/>
            <person name="Kim S."/>
            <person name="Choi T."/>
            <person name="Kim D."/>
            <person name="Ryu S."/>
            <person name="Kim W."/>
        </authorList>
    </citation>
    <scope>NUCLEOTIDE SEQUENCE [LARGE SCALE GENOMIC DNA]</scope>
    <source>
        <tissue evidence="1">Muscle</tissue>
    </source>
</reference>
<accession>A0A5B7DKA2</accession>
<name>A0A5B7DKA2_PORTR</name>
<evidence type="ECO:0000313" key="1">
    <source>
        <dbReference type="EMBL" id="MPC21514.1"/>
    </source>
</evidence>
<protein>
    <submittedName>
        <fullName evidence="1">Uncharacterized protein</fullName>
    </submittedName>
</protein>
<dbReference type="Proteomes" id="UP000324222">
    <property type="component" value="Unassembled WGS sequence"/>
</dbReference>
<organism evidence="1 2">
    <name type="scientific">Portunus trituberculatus</name>
    <name type="common">Swimming crab</name>
    <name type="synonym">Neptunus trituberculatus</name>
    <dbReference type="NCBI Taxonomy" id="210409"/>
    <lineage>
        <taxon>Eukaryota</taxon>
        <taxon>Metazoa</taxon>
        <taxon>Ecdysozoa</taxon>
        <taxon>Arthropoda</taxon>
        <taxon>Crustacea</taxon>
        <taxon>Multicrustacea</taxon>
        <taxon>Malacostraca</taxon>
        <taxon>Eumalacostraca</taxon>
        <taxon>Eucarida</taxon>
        <taxon>Decapoda</taxon>
        <taxon>Pleocyemata</taxon>
        <taxon>Brachyura</taxon>
        <taxon>Eubrachyura</taxon>
        <taxon>Portunoidea</taxon>
        <taxon>Portunidae</taxon>
        <taxon>Portuninae</taxon>
        <taxon>Portunus</taxon>
    </lineage>
</organism>
<sequence length="41" mass="4751">MDHRVHTWRFEFKLGGCTANHAAPRVRGPLQPFCSCYPLFC</sequence>
<evidence type="ECO:0000313" key="2">
    <source>
        <dbReference type="Proteomes" id="UP000324222"/>
    </source>
</evidence>
<proteinExistence type="predicted"/>
<dbReference type="EMBL" id="VSRR010000985">
    <property type="protein sequence ID" value="MPC21514.1"/>
    <property type="molecule type" value="Genomic_DNA"/>
</dbReference>